<comment type="caution">
    <text evidence="1">The sequence shown here is derived from an EMBL/GenBank/DDBJ whole genome shotgun (WGS) entry which is preliminary data.</text>
</comment>
<evidence type="ECO:0000313" key="1">
    <source>
        <dbReference type="EMBL" id="MEY8442868.1"/>
    </source>
</evidence>
<reference evidence="1 2" key="1">
    <citation type="submission" date="2024-03" db="EMBL/GenBank/DDBJ databases">
        <title>Mouse gut bacterial collection (mGBC) of GemPharmatech.</title>
        <authorList>
            <person name="He Y."/>
            <person name="Dong L."/>
            <person name="Wu D."/>
            <person name="Gao X."/>
            <person name="Lin Z."/>
        </authorList>
    </citation>
    <scope>NUCLEOTIDE SEQUENCE [LARGE SCALE GENOMIC DNA]</scope>
    <source>
        <strain evidence="1 2">61-15</strain>
    </source>
</reference>
<organism evidence="1 2">
    <name type="scientific">Lactococcus ileimucosae</name>
    <dbReference type="NCBI Taxonomy" id="2941329"/>
    <lineage>
        <taxon>Bacteria</taxon>
        <taxon>Bacillati</taxon>
        <taxon>Bacillota</taxon>
        <taxon>Bacilli</taxon>
        <taxon>Lactobacillales</taxon>
        <taxon>Streptococcaceae</taxon>
        <taxon>Lactococcus</taxon>
    </lineage>
</organism>
<accession>A0ABV4D2C5</accession>
<name>A0ABV4D2C5_9LACT</name>
<proteinExistence type="predicted"/>
<protein>
    <submittedName>
        <fullName evidence="1">Uncharacterized protein</fullName>
    </submittedName>
</protein>
<dbReference type="Proteomes" id="UP001565283">
    <property type="component" value="Unassembled WGS sequence"/>
</dbReference>
<keyword evidence="2" id="KW-1185">Reference proteome</keyword>
<dbReference type="EMBL" id="JBCLSH010000002">
    <property type="protein sequence ID" value="MEY8442868.1"/>
    <property type="molecule type" value="Genomic_DNA"/>
</dbReference>
<evidence type="ECO:0000313" key="2">
    <source>
        <dbReference type="Proteomes" id="UP001565283"/>
    </source>
</evidence>
<dbReference type="RefSeq" id="WP_369947721.1">
    <property type="nucleotide sequence ID" value="NZ_JBCLSH010000002.1"/>
</dbReference>
<sequence>MVVAELADIQNPGSGRFGWAVMAGPIAQTIMGACPALIIHQVEE</sequence>
<gene>
    <name evidence="1" type="ORF">AALA52_01100</name>
</gene>